<organism evidence="2 3">
    <name type="scientific">Laspinema palackyanum D2a</name>
    <dbReference type="NCBI Taxonomy" id="2953684"/>
    <lineage>
        <taxon>Bacteria</taxon>
        <taxon>Bacillati</taxon>
        <taxon>Cyanobacteriota</taxon>
        <taxon>Cyanophyceae</taxon>
        <taxon>Oscillatoriophycideae</taxon>
        <taxon>Oscillatoriales</taxon>
        <taxon>Laspinemataceae</taxon>
        <taxon>Laspinema</taxon>
        <taxon>Laspinema palackyanum</taxon>
    </lineage>
</organism>
<keyword evidence="1" id="KW-0812">Transmembrane</keyword>
<comment type="caution">
    <text evidence="2">The sequence shown here is derived from an EMBL/GenBank/DDBJ whole genome shotgun (WGS) entry which is preliminary data.</text>
</comment>
<evidence type="ECO:0000256" key="1">
    <source>
        <dbReference type="SAM" id="Phobius"/>
    </source>
</evidence>
<feature type="transmembrane region" description="Helical" evidence="1">
    <location>
        <begin position="32"/>
        <end position="48"/>
    </location>
</feature>
<accession>A0ABT2MUI1</accession>
<evidence type="ECO:0000313" key="3">
    <source>
        <dbReference type="Proteomes" id="UP001525890"/>
    </source>
</evidence>
<evidence type="ECO:0000313" key="2">
    <source>
        <dbReference type="EMBL" id="MCT7968405.1"/>
    </source>
</evidence>
<keyword evidence="3" id="KW-1185">Reference proteome</keyword>
<dbReference type="RefSeq" id="WP_368007923.1">
    <property type="nucleotide sequence ID" value="NZ_JAMXFF010000031.1"/>
</dbReference>
<proteinExistence type="predicted"/>
<sequence length="56" mass="6138">MADTGKSKGTSWVAIASTSAQTCCIPDRQHRVQFYGAAILLPILWLLFESGEPRKS</sequence>
<keyword evidence="1" id="KW-0472">Membrane</keyword>
<reference evidence="2 3" key="1">
    <citation type="journal article" date="2022" name="Front. Microbiol.">
        <title>High genomic differentiation and limited gene flow indicate recent cryptic speciation within the genus Laspinema (cyanobacteria).</title>
        <authorList>
            <person name="Stanojkovic A."/>
            <person name="Skoupy S."/>
            <person name="Skaloud P."/>
            <person name="Dvorak P."/>
        </authorList>
    </citation>
    <scope>NUCLEOTIDE SEQUENCE [LARGE SCALE GENOMIC DNA]</scope>
    <source>
        <strain evidence="2 3">D2a</strain>
    </source>
</reference>
<gene>
    <name evidence="2" type="ORF">NG799_19025</name>
</gene>
<protein>
    <submittedName>
        <fullName evidence="2">Uncharacterized protein</fullName>
    </submittedName>
</protein>
<dbReference type="EMBL" id="JAMXFF010000031">
    <property type="protein sequence ID" value="MCT7968405.1"/>
    <property type="molecule type" value="Genomic_DNA"/>
</dbReference>
<name>A0ABT2MUI1_9CYAN</name>
<dbReference type="Proteomes" id="UP001525890">
    <property type="component" value="Unassembled WGS sequence"/>
</dbReference>
<keyword evidence="1" id="KW-1133">Transmembrane helix</keyword>